<proteinExistence type="predicted"/>
<evidence type="ECO:0000313" key="2">
    <source>
        <dbReference type="EMBL" id="ALS98881.1"/>
    </source>
</evidence>
<keyword evidence="1" id="KW-0732">Signal</keyword>
<organism evidence="2 3">
    <name type="scientific">Lacimicrobium alkaliphilum</name>
    <dbReference type="NCBI Taxonomy" id="1526571"/>
    <lineage>
        <taxon>Bacteria</taxon>
        <taxon>Pseudomonadati</taxon>
        <taxon>Pseudomonadota</taxon>
        <taxon>Gammaproteobacteria</taxon>
        <taxon>Alteromonadales</taxon>
        <taxon>Alteromonadaceae</taxon>
        <taxon>Lacimicrobium</taxon>
    </lineage>
</organism>
<keyword evidence="3" id="KW-1185">Reference proteome</keyword>
<feature type="chain" id="PRO_5006836024" description="DUF3570 domain-containing protein" evidence="1">
    <location>
        <begin position="28"/>
        <end position="432"/>
    </location>
</feature>
<evidence type="ECO:0000256" key="1">
    <source>
        <dbReference type="SAM" id="SignalP"/>
    </source>
</evidence>
<dbReference type="RefSeq" id="WP_062480543.1">
    <property type="nucleotide sequence ID" value="NZ_CP013650.1"/>
</dbReference>
<feature type="signal peptide" evidence="1">
    <location>
        <begin position="1"/>
        <end position="27"/>
    </location>
</feature>
<gene>
    <name evidence="2" type="ORF">AT746_11770</name>
</gene>
<name>A0A0U3AJF4_9ALTE</name>
<dbReference type="Proteomes" id="UP000068447">
    <property type="component" value="Chromosome"/>
</dbReference>
<dbReference type="STRING" id="1526571.AT746_11770"/>
<sequence>MQLNQSKNILGALAAATCTLIGTPAAAQQAPGAEEPWKFDTAILYYGESERVTAVEGIFSASKDFGNEHIFNGKVTIDGLTGASATGAVAQPTAQTFTRPSGKGEYQIAAGETPLDDTFRDTRVQLNGQWTQPVWQDYRVSGGLHLSKEYDYLSMAVNGALAKDFNQRNTTVSLGLSYAFDSIDPEGGRPVALSSMPLRTDFASEEEYQQAFDATRLAGSDDKNTLDLLLGLTQVINRRTIMQLNYGLSVVDGYLTDPFKVLSVVNTLGLTEDIRYENRPDSRTRHNVFWQTKYAMDSGVADISYRFTTDDWDINSHTLDSRLRYNLTANTYIQPHFRYYQQSAAEFYQPYLLTAAGLPEFASADYRIGEMTAYTLGFKYGILLDQGKELAFRLEYYQQVPKNAGFEEPGVLQELDLYPSVKAVIAQVSYRF</sequence>
<dbReference type="AlphaFoldDB" id="A0A0U3AJF4"/>
<accession>A0A0U3AJF4</accession>
<protein>
    <recommendedName>
        <fullName evidence="4">DUF3570 domain-containing protein</fullName>
    </recommendedName>
</protein>
<reference evidence="2 3" key="1">
    <citation type="submission" date="2015-12" db="EMBL/GenBank/DDBJ databases">
        <title>Complete genome of Lacimicrobium alkaliphilum KCTC 32984.</title>
        <authorList>
            <person name="Kim S.-G."/>
            <person name="Lee Y.-J."/>
        </authorList>
    </citation>
    <scope>NUCLEOTIDE SEQUENCE [LARGE SCALE GENOMIC DNA]</scope>
    <source>
        <strain evidence="2 3">YelD216</strain>
    </source>
</reference>
<dbReference type="InterPro" id="IPR021953">
    <property type="entry name" value="DUF3570"/>
</dbReference>
<evidence type="ECO:0000313" key="3">
    <source>
        <dbReference type="Proteomes" id="UP000068447"/>
    </source>
</evidence>
<dbReference type="KEGG" id="lal:AT746_11770"/>
<dbReference type="Pfam" id="PF12094">
    <property type="entry name" value="DUF3570"/>
    <property type="match status" value="1"/>
</dbReference>
<evidence type="ECO:0008006" key="4">
    <source>
        <dbReference type="Google" id="ProtNLM"/>
    </source>
</evidence>
<dbReference type="EMBL" id="CP013650">
    <property type="protein sequence ID" value="ALS98881.1"/>
    <property type="molecule type" value="Genomic_DNA"/>
</dbReference>
<dbReference type="OrthoDB" id="5450709at2"/>